<dbReference type="Gene3D" id="2.130.10.10">
    <property type="entry name" value="YVTN repeat-like/Quinoprotein amine dehydrogenase"/>
    <property type="match status" value="1"/>
</dbReference>
<feature type="repeat" description="WD" evidence="5">
    <location>
        <begin position="168"/>
        <end position="190"/>
    </location>
</feature>
<evidence type="ECO:0000256" key="3">
    <source>
        <dbReference type="ARBA" id="ARBA00022737"/>
    </source>
</evidence>
<dbReference type="InterPro" id="IPR015943">
    <property type="entry name" value="WD40/YVTN_repeat-like_dom_sf"/>
</dbReference>
<evidence type="ECO:0000256" key="1">
    <source>
        <dbReference type="ARBA" id="ARBA00004123"/>
    </source>
</evidence>
<comment type="subcellular location">
    <subcellularLocation>
        <location evidence="1">Nucleus</location>
    </subcellularLocation>
</comment>
<keyword evidence="4" id="KW-0539">Nucleus</keyword>
<dbReference type="PANTHER" id="PTHR22652:SF0">
    <property type="entry name" value="NUCLEOPORIN NUP43"/>
    <property type="match status" value="1"/>
</dbReference>
<dbReference type="PROSITE" id="PS50082">
    <property type="entry name" value="WD_REPEATS_2"/>
    <property type="match status" value="1"/>
</dbReference>
<feature type="non-terminal residue" evidence="6">
    <location>
        <position position="1"/>
    </location>
</feature>
<dbReference type="OrthoDB" id="427795at2759"/>
<organism evidence="6 7">
    <name type="scientific">Diversispora eburnea</name>
    <dbReference type="NCBI Taxonomy" id="1213867"/>
    <lineage>
        <taxon>Eukaryota</taxon>
        <taxon>Fungi</taxon>
        <taxon>Fungi incertae sedis</taxon>
        <taxon>Mucoromycota</taxon>
        <taxon>Glomeromycotina</taxon>
        <taxon>Glomeromycetes</taxon>
        <taxon>Diversisporales</taxon>
        <taxon>Diversisporaceae</taxon>
        <taxon>Diversispora</taxon>
    </lineage>
</organism>
<name>A0A9N9CDH1_9GLOM</name>
<gene>
    <name evidence="6" type="ORF">DEBURN_LOCUS9289</name>
</gene>
<sequence length="284" mass="31854">NAYGKISKVRFANSPQTFDNKKLLFATGTWDEEKNNTLMLWGSKEIPLSLNNNHESSFELYPVAKLEQEDSDFRIENYQIEQIISHRFHHFSENKSAPATGIAIKPNSGNDPEIVSVGEDGRLVLFNLSNLMQYSADVSGIKTVAWPMSRPRDTFNCLAVNSSQVNQIAAGSSDGFVTIWDIKNLEEPIRRARPHDTHVNELIFHPHRPGFLFSCSEDGTIGIMDFGGSIGGIGRSEMYSENGLIRRYCHEGNDIAINSIDYNPLNKLLIGGGDSRNLLWTQFE</sequence>
<dbReference type="SMART" id="SM00320">
    <property type="entry name" value="WD40"/>
    <property type="match status" value="4"/>
</dbReference>
<proteinExistence type="predicted"/>
<dbReference type="InterPro" id="IPR036322">
    <property type="entry name" value="WD40_repeat_dom_sf"/>
</dbReference>
<dbReference type="InterPro" id="IPR019775">
    <property type="entry name" value="WD40_repeat_CS"/>
</dbReference>
<evidence type="ECO:0000313" key="6">
    <source>
        <dbReference type="EMBL" id="CAG8595981.1"/>
    </source>
</evidence>
<comment type="caution">
    <text evidence="6">The sequence shown here is derived from an EMBL/GenBank/DDBJ whole genome shotgun (WGS) entry which is preliminary data.</text>
</comment>
<keyword evidence="2 5" id="KW-0853">WD repeat</keyword>
<keyword evidence="3" id="KW-0677">Repeat</keyword>
<dbReference type="Pfam" id="PF00400">
    <property type="entry name" value="WD40"/>
    <property type="match status" value="2"/>
</dbReference>
<dbReference type="PANTHER" id="PTHR22652">
    <property type="entry name" value="NUCLEOPORIN NUP43"/>
    <property type="match status" value="1"/>
</dbReference>
<accession>A0A9N9CDH1</accession>
<dbReference type="PROSITE" id="PS00678">
    <property type="entry name" value="WD_REPEATS_1"/>
    <property type="match status" value="1"/>
</dbReference>
<dbReference type="SUPFAM" id="SSF50978">
    <property type="entry name" value="WD40 repeat-like"/>
    <property type="match status" value="1"/>
</dbReference>
<dbReference type="AlphaFoldDB" id="A0A9N9CDH1"/>
<dbReference type="GO" id="GO:0031080">
    <property type="term" value="C:nuclear pore outer ring"/>
    <property type="evidence" value="ECO:0007669"/>
    <property type="project" value="TreeGrafter"/>
</dbReference>
<dbReference type="EMBL" id="CAJVPK010001705">
    <property type="protein sequence ID" value="CAG8595981.1"/>
    <property type="molecule type" value="Genomic_DNA"/>
</dbReference>
<reference evidence="6" key="1">
    <citation type="submission" date="2021-06" db="EMBL/GenBank/DDBJ databases">
        <authorList>
            <person name="Kallberg Y."/>
            <person name="Tangrot J."/>
            <person name="Rosling A."/>
        </authorList>
    </citation>
    <scope>NUCLEOTIDE SEQUENCE</scope>
    <source>
        <strain evidence="6">AZ414A</strain>
    </source>
</reference>
<protein>
    <submittedName>
        <fullName evidence="6">6766_t:CDS:1</fullName>
    </submittedName>
</protein>
<keyword evidence="7" id="KW-1185">Reference proteome</keyword>
<dbReference type="InterPro" id="IPR001680">
    <property type="entry name" value="WD40_rpt"/>
</dbReference>
<evidence type="ECO:0000256" key="5">
    <source>
        <dbReference type="PROSITE-ProRule" id="PRU00221"/>
    </source>
</evidence>
<evidence type="ECO:0000313" key="7">
    <source>
        <dbReference type="Proteomes" id="UP000789706"/>
    </source>
</evidence>
<dbReference type="Proteomes" id="UP000789706">
    <property type="component" value="Unassembled WGS sequence"/>
</dbReference>
<evidence type="ECO:0000256" key="4">
    <source>
        <dbReference type="ARBA" id="ARBA00023242"/>
    </source>
</evidence>
<evidence type="ECO:0000256" key="2">
    <source>
        <dbReference type="ARBA" id="ARBA00022574"/>
    </source>
</evidence>